<dbReference type="RefSeq" id="WP_188545149.1">
    <property type="nucleotide sequence ID" value="NZ_BMCU01000002.1"/>
</dbReference>
<dbReference type="AlphaFoldDB" id="A0A917D4H1"/>
<accession>A0A917D4H1</accession>
<keyword evidence="2" id="KW-1185">Reference proteome</keyword>
<organism evidence="1 2">
    <name type="scientific">Rhodococcoides trifolii</name>
    <dbReference type="NCBI Taxonomy" id="908250"/>
    <lineage>
        <taxon>Bacteria</taxon>
        <taxon>Bacillati</taxon>
        <taxon>Actinomycetota</taxon>
        <taxon>Actinomycetes</taxon>
        <taxon>Mycobacteriales</taxon>
        <taxon>Nocardiaceae</taxon>
        <taxon>Rhodococcoides</taxon>
    </lineage>
</organism>
<evidence type="ECO:0008006" key="3">
    <source>
        <dbReference type="Google" id="ProtNLM"/>
    </source>
</evidence>
<gene>
    <name evidence="1" type="ORF">GCM10007304_25890</name>
</gene>
<protein>
    <recommendedName>
        <fullName evidence="3">DUF1579 domain-containing protein</fullName>
    </recommendedName>
</protein>
<reference evidence="1" key="2">
    <citation type="submission" date="2020-09" db="EMBL/GenBank/DDBJ databases">
        <authorList>
            <person name="Sun Q."/>
            <person name="Sedlacek I."/>
        </authorList>
    </citation>
    <scope>NUCLEOTIDE SEQUENCE</scope>
    <source>
        <strain evidence="1">CCM 7905</strain>
    </source>
</reference>
<evidence type="ECO:0000313" key="2">
    <source>
        <dbReference type="Proteomes" id="UP000654257"/>
    </source>
</evidence>
<proteinExistence type="predicted"/>
<evidence type="ECO:0000313" key="1">
    <source>
        <dbReference type="EMBL" id="GGG10650.1"/>
    </source>
</evidence>
<sequence>MPSLDELAPILGQWRTSGDVRDDVGGIESRINGTDSYRTLPGEAWIAHEVDVRIGGGHIVAHELIGGEHPDGGWSMHSFDSSPEPGLMRLTVHEPGVLLVDGGAVRSWFNVLAGPDFMTTRWERRVGSTWVTWMDMRFDRVASSVR</sequence>
<dbReference type="Proteomes" id="UP000654257">
    <property type="component" value="Unassembled WGS sequence"/>
</dbReference>
<dbReference type="EMBL" id="BMCU01000002">
    <property type="protein sequence ID" value="GGG10650.1"/>
    <property type="molecule type" value="Genomic_DNA"/>
</dbReference>
<comment type="caution">
    <text evidence="1">The sequence shown here is derived from an EMBL/GenBank/DDBJ whole genome shotgun (WGS) entry which is preliminary data.</text>
</comment>
<name>A0A917D4H1_9NOCA</name>
<reference evidence="1" key="1">
    <citation type="journal article" date="2014" name="Int. J. Syst. Evol. Microbiol.">
        <title>Complete genome sequence of Corynebacterium casei LMG S-19264T (=DSM 44701T), isolated from a smear-ripened cheese.</title>
        <authorList>
            <consortium name="US DOE Joint Genome Institute (JGI-PGF)"/>
            <person name="Walter F."/>
            <person name="Albersmeier A."/>
            <person name="Kalinowski J."/>
            <person name="Ruckert C."/>
        </authorList>
    </citation>
    <scope>NUCLEOTIDE SEQUENCE</scope>
    <source>
        <strain evidence="1">CCM 7905</strain>
    </source>
</reference>